<accession>A0A3N2DXP1</accession>
<sequence>MINSDIVLLESIVYQSDSNQLFAPIHQLKDAVLLDSSHYPSESRCTDIISAFPATSIRYDGSQLAINNQLTKATINEVLSRLQQELKTLPKISGNDYRHLPFLGGLILQSSYELGLQLAGIEANPSPDGLAELSAGIYHWAIINDHVRQQTTIVTVSEQGRAAAERYKRLYQQYTAKNGADSPKFTLSKPFTASTQKEQYFADFEVIKDYIASGDCYQVNYSQHFSAPYQGDSWDAYKALKRALPSPFSAFYNTGQHQVLSISPERFIEVRDGNIRTKPIKGTRPRGKTPQADRALADELQNSSKDRAENLMIVDLLRNDLGMSAKPGSIKVPKLFALESFANVHHLVSTVSAELADDSTELELLAKAFPGGSITGAPKKRAMEIIYELENVGRSAYCGSIAYISCHGQADSSIAIRTVVADGKNLHCWGGGGIVMDSECEDEYQESITKVRLIMQTLEKLG</sequence>
<protein>
    <recommendedName>
        <fullName evidence="1">aminodeoxychorismate synthase</fullName>
        <ecNumber evidence="1">2.6.1.85</ecNumber>
    </recommendedName>
</protein>
<gene>
    <name evidence="5" type="ORF">EDC56_0109</name>
</gene>
<dbReference type="GO" id="GO:0000162">
    <property type="term" value="P:L-tryptophan biosynthetic process"/>
    <property type="evidence" value="ECO:0007669"/>
    <property type="project" value="TreeGrafter"/>
</dbReference>
<dbReference type="AlphaFoldDB" id="A0A3N2DXP1"/>
<evidence type="ECO:0000256" key="2">
    <source>
        <dbReference type="ARBA" id="ARBA00022679"/>
    </source>
</evidence>
<dbReference type="EMBL" id="RKHR01000003">
    <property type="protein sequence ID" value="ROS04603.1"/>
    <property type="molecule type" value="Genomic_DNA"/>
</dbReference>
<dbReference type="InterPro" id="IPR019999">
    <property type="entry name" value="Anth_synth_I-like"/>
</dbReference>
<evidence type="ECO:0000259" key="3">
    <source>
        <dbReference type="Pfam" id="PF00425"/>
    </source>
</evidence>
<dbReference type="InterPro" id="IPR005801">
    <property type="entry name" value="ADC_synthase"/>
</dbReference>
<dbReference type="InterPro" id="IPR006805">
    <property type="entry name" value="Anth_synth_I_N"/>
</dbReference>
<dbReference type="Pfam" id="PF04715">
    <property type="entry name" value="Anth_synt_I_N"/>
    <property type="match status" value="1"/>
</dbReference>
<dbReference type="PANTHER" id="PTHR11236">
    <property type="entry name" value="AMINOBENZOATE/ANTHRANILATE SYNTHASE"/>
    <property type="match status" value="1"/>
</dbReference>
<dbReference type="OrthoDB" id="9803598at2"/>
<dbReference type="EC" id="2.6.1.85" evidence="1"/>
<keyword evidence="6" id="KW-1185">Reference proteome</keyword>
<dbReference type="InterPro" id="IPR005802">
    <property type="entry name" value="ADC_synth_comp_1"/>
</dbReference>
<dbReference type="GO" id="GO:0009396">
    <property type="term" value="P:folic acid-containing compound biosynthetic process"/>
    <property type="evidence" value="ECO:0007669"/>
    <property type="project" value="InterPro"/>
</dbReference>
<feature type="domain" description="Anthranilate synthase component I N-terminal" evidence="4">
    <location>
        <begin position="20"/>
        <end position="153"/>
    </location>
</feature>
<dbReference type="InterPro" id="IPR015890">
    <property type="entry name" value="Chorismate_C"/>
</dbReference>
<reference evidence="5 6" key="1">
    <citation type="submission" date="2018-11" db="EMBL/GenBank/DDBJ databases">
        <title>Genomic Encyclopedia of Type Strains, Phase IV (KMG-IV): sequencing the most valuable type-strain genomes for metagenomic binning, comparative biology and taxonomic classification.</title>
        <authorList>
            <person name="Goeker M."/>
        </authorList>
    </citation>
    <scope>NUCLEOTIDE SEQUENCE [LARGE SCALE GENOMIC DNA]</scope>
    <source>
        <strain evidence="5 6">DSM 100316</strain>
    </source>
</reference>
<name>A0A3N2DXP1_9GAMM</name>
<dbReference type="Proteomes" id="UP000275394">
    <property type="component" value="Unassembled WGS sequence"/>
</dbReference>
<dbReference type="PRINTS" id="PR00095">
    <property type="entry name" value="ANTSNTHASEI"/>
</dbReference>
<dbReference type="NCBIfam" id="TIGR00553">
    <property type="entry name" value="pabB"/>
    <property type="match status" value="1"/>
</dbReference>
<dbReference type="PANTHER" id="PTHR11236:SF50">
    <property type="entry name" value="AMINODEOXYCHORISMATE SYNTHASE COMPONENT 1"/>
    <property type="match status" value="1"/>
</dbReference>
<evidence type="ECO:0000256" key="1">
    <source>
        <dbReference type="ARBA" id="ARBA00013139"/>
    </source>
</evidence>
<feature type="domain" description="Chorismate-utilising enzyme C-terminal" evidence="3">
    <location>
        <begin position="197"/>
        <end position="450"/>
    </location>
</feature>
<dbReference type="RefSeq" id="WP_123710593.1">
    <property type="nucleotide sequence ID" value="NZ_RKHR01000003.1"/>
</dbReference>
<organism evidence="5 6">
    <name type="scientific">Sinobacterium caligoides</name>
    <dbReference type="NCBI Taxonomy" id="933926"/>
    <lineage>
        <taxon>Bacteria</taxon>
        <taxon>Pseudomonadati</taxon>
        <taxon>Pseudomonadota</taxon>
        <taxon>Gammaproteobacteria</taxon>
        <taxon>Cellvibrionales</taxon>
        <taxon>Spongiibacteraceae</taxon>
        <taxon>Sinobacterium</taxon>
    </lineage>
</organism>
<evidence type="ECO:0000313" key="6">
    <source>
        <dbReference type="Proteomes" id="UP000275394"/>
    </source>
</evidence>
<evidence type="ECO:0000259" key="4">
    <source>
        <dbReference type="Pfam" id="PF04715"/>
    </source>
</evidence>
<comment type="caution">
    <text evidence="5">The sequence shown here is derived from an EMBL/GenBank/DDBJ whole genome shotgun (WGS) entry which is preliminary data.</text>
</comment>
<dbReference type="Gene3D" id="3.60.120.10">
    <property type="entry name" value="Anthranilate synthase"/>
    <property type="match status" value="1"/>
</dbReference>
<keyword evidence="2" id="KW-0808">Transferase</keyword>
<dbReference type="SUPFAM" id="SSF56322">
    <property type="entry name" value="ADC synthase"/>
    <property type="match status" value="1"/>
</dbReference>
<dbReference type="Pfam" id="PF00425">
    <property type="entry name" value="Chorismate_bind"/>
    <property type="match status" value="1"/>
</dbReference>
<dbReference type="GO" id="GO:0046820">
    <property type="term" value="F:4-amino-4-deoxychorismate synthase activity"/>
    <property type="evidence" value="ECO:0007669"/>
    <property type="project" value="UniProtKB-EC"/>
</dbReference>
<evidence type="ECO:0000313" key="5">
    <source>
        <dbReference type="EMBL" id="ROS04603.1"/>
    </source>
</evidence>
<proteinExistence type="predicted"/>